<accession>A0A5J5BWD7</accession>
<dbReference type="InterPro" id="IPR034626">
    <property type="entry name" value="OEP24"/>
</dbReference>
<dbReference type="GO" id="GO:0034765">
    <property type="term" value="P:regulation of monoatomic ion transmembrane transport"/>
    <property type="evidence" value="ECO:0007669"/>
    <property type="project" value="InterPro"/>
</dbReference>
<dbReference type="PANTHER" id="PTHR35284:SF5">
    <property type="entry name" value="OUTER ENVELOPE PORE PROTEIN 24, CHLOROPLASTIC-LIKE"/>
    <property type="match status" value="1"/>
</dbReference>
<dbReference type="EMBL" id="CM018032">
    <property type="protein sequence ID" value="KAA8547335.1"/>
    <property type="molecule type" value="Genomic_DNA"/>
</dbReference>
<organism evidence="1 2">
    <name type="scientific">Nyssa sinensis</name>
    <dbReference type="NCBI Taxonomy" id="561372"/>
    <lineage>
        <taxon>Eukaryota</taxon>
        <taxon>Viridiplantae</taxon>
        <taxon>Streptophyta</taxon>
        <taxon>Embryophyta</taxon>
        <taxon>Tracheophyta</taxon>
        <taxon>Spermatophyta</taxon>
        <taxon>Magnoliopsida</taxon>
        <taxon>eudicotyledons</taxon>
        <taxon>Gunneridae</taxon>
        <taxon>Pentapetalae</taxon>
        <taxon>asterids</taxon>
        <taxon>Cornales</taxon>
        <taxon>Nyssaceae</taxon>
        <taxon>Nyssa</taxon>
    </lineage>
</organism>
<evidence type="ECO:0008006" key="3">
    <source>
        <dbReference type="Google" id="ProtNLM"/>
    </source>
</evidence>
<dbReference type="OrthoDB" id="1185978at2759"/>
<evidence type="ECO:0000313" key="1">
    <source>
        <dbReference type="EMBL" id="KAA8547335.1"/>
    </source>
</evidence>
<name>A0A5J5BWD7_9ASTE</name>
<keyword evidence="2" id="KW-1185">Reference proteome</keyword>
<dbReference type="AlphaFoldDB" id="A0A5J5BWD7"/>
<protein>
    <recommendedName>
        <fullName evidence="3">Outer envelope pore protein 24, chloroplastic</fullName>
    </recommendedName>
</protein>
<sequence>MMKGSVKGRCDSEKTGAAGTFAINAGDVKLRASMTDATFVNGPSINDLSISLEKPGSFIIDYNVPKKDARFQFMNTTRVLDKPLNLTYTHWMGENLTAVDGILVLDSANKLSVAYAFDSGNCKLKYCYVHRGLTAFEPCYDFAKKSWHFVVSQRIRDDDVLKASYQTSSKVLGLEWTSNSKLNEAFKISATVNLAEESKIPKISAESTWNFEM</sequence>
<dbReference type="Proteomes" id="UP000325577">
    <property type="component" value="Linkage Group LG1"/>
</dbReference>
<dbReference type="GO" id="GO:0022843">
    <property type="term" value="F:voltage-gated monoatomic cation channel activity"/>
    <property type="evidence" value="ECO:0007669"/>
    <property type="project" value="InterPro"/>
</dbReference>
<evidence type="ECO:0000313" key="2">
    <source>
        <dbReference type="Proteomes" id="UP000325577"/>
    </source>
</evidence>
<reference evidence="1 2" key="1">
    <citation type="submission" date="2019-09" db="EMBL/GenBank/DDBJ databases">
        <title>A chromosome-level genome assembly of the Chinese tupelo Nyssa sinensis.</title>
        <authorList>
            <person name="Yang X."/>
            <person name="Kang M."/>
            <person name="Yang Y."/>
            <person name="Xiong H."/>
            <person name="Wang M."/>
            <person name="Zhang Z."/>
            <person name="Wang Z."/>
            <person name="Wu H."/>
            <person name="Ma T."/>
            <person name="Liu J."/>
            <person name="Xi Z."/>
        </authorList>
    </citation>
    <scope>NUCLEOTIDE SEQUENCE [LARGE SCALE GENOMIC DNA]</scope>
    <source>
        <strain evidence="1">J267</strain>
        <tissue evidence="1">Leaf</tissue>
    </source>
</reference>
<dbReference type="PANTHER" id="PTHR35284">
    <property type="entry name" value="OUTER ENVELOPE PORE PROTEIN 24A, CHLOROPLASTIC-RELATED"/>
    <property type="match status" value="1"/>
</dbReference>
<gene>
    <name evidence="1" type="ORF">F0562_003801</name>
</gene>
<proteinExistence type="predicted"/>